<evidence type="ECO:0000256" key="1">
    <source>
        <dbReference type="SAM" id="MobiDB-lite"/>
    </source>
</evidence>
<dbReference type="EMBL" id="CAAKMV010000139">
    <property type="protein sequence ID" value="VIO59448.1"/>
    <property type="molecule type" value="Genomic_DNA"/>
</dbReference>
<gene>
    <name evidence="3" type="ORF">FUG_LOCUS343287</name>
    <name evidence="2" type="ORF">MDCFG202_LOCUS342006</name>
</gene>
<accession>A0A4E9DZM1</accession>
<dbReference type="Proteomes" id="UP000746612">
    <property type="component" value="Unassembled WGS sequence"/>
</dbReference>
<sequence>MTLLSLRELLAQLSIIPIPSNRILLSIQYRIPYIIIYFTRLSDSSFTLATAAAPLTGSGASDVNTNANTSAASSLSKHSSCADTSGNVDISEYPLAKSSPSSLNSKERRAYEKARKNFNQQWKRVKDKLHARADFKNADSATKKSLEEAAFDEHSEKYKLLGRHPDQLLPDESSQSQSQVNQVDEDDGNSDWETDDELDEDEQEELDRICESLNYGESTEQMKVKSQDEIAARRVMGDFSVTTKYVRKTLKEALESLWTKCHYLRNRAKCPAHVFTRLEMFVWYMTKPEKLKTLKPLNRFWRLKNGYFKLPQGSKITYPLVKKRRYAIVLRTKRFKLINLNGIQSCRLFGAWPWWHVRQRVYLNGAPSVTQMLRDVHYWKLYSYKSPIWHYLPGPSFLWDDARIKQLRLFETALQHFDGPIMDTFRLLVGDFKPAELVNKREPWLELQVLNLFE</sequence>
<proteinExistence type="predicted"/>
<feature type="region of interest" description="Disordered" evidence="1">
    <location>
        <begin position="165"/>
        <end position="203"/>
    </location>
</feature>
<feature type="compositionally biased region" description="Acidic residues" evidence="1">
    <location>
        <begin position="183"/>
        <end position="203"/>
    </location>
</feature>
<dbReference type="EMBL" id="CAJPIJ010000149">
    <property type="protein sequence ID" value="CAG1991745.1"/>
    <property type="molecule type" value="Genomic_DNA"/>
</dbReference>
<reference evidence="3" key="1">
    <citation type="submission" date="2019-04" db="EMBL/GenBank/DDBJ databases">
        <authorList>
            <person name="Melise S."/>
            <person name="Noan J."/>
            <person name="Okalmin O."/>
        </authorList>
    </citation>
    <scope>NUCLEOTIDE SEQUENCE</scope>
    <source>
        <strain evidence="3">FN9</strain>
    </source>
</reference>
<protein>
    <submittedName>
        <fullName evidence="3">Uncharacterized protein</fullName>
    </submittedName>
</protein>
<evidence type="ECO:0000313" key="3">
    <source>
        <dbReference type="EMBL" id="VIO59448.1"/>
    </source>
</evidence>
<organism evidence="3">
    <name type="scientific">Gibberella zeae</name>
    <name type="common">Wheat head blight fungus</name>
    <name type="synonym">Fusarium graminearum</name>
    <dbReference type="NCBI Taxonomy" id="5518"/>
    <lineage>
        <taxon>Eukaryota</taxon>
        <taxon>Fungi</taxon>
        <taxon>Dikarya</taxon>
        <taxon>Ascomycota</taxon>
        <taxon>Pezizomycotina</taxon>
        <taxon>Sordariomycetes</taxon>
        <taxon>Hypocreomycetidae</taxon>
        <taxon>Hypocreales</taxon>
        <taxon>Nectriaceae</taxon>
        <taxon>Fusarium</taxon>
    </lineage>
</organism>
<feature type="compositionally biased region" description="Low complexity" evidence="1">
    <location>
        <begin position="171"/>
        <end position="182"/>
    </location>
</feature>
<name>A0A4E9DZM1_GIBZA</name>
<evidence type="ECO:0000313" key="2">
    <source>
        <dbReference type="EMBL" id="CAG1991745.1"/>
    </source>
</evidence>
<dbReference type="AlphaFoldDB" id="A0A4E9DZM1"/>
<reference evidence="2" key="2">
    <citation type="submission" date="2021-03" db="EMBL/GenBank/DDBJ databases">
        <authorList>
            <person name="Alouane T."/>
            <person name="Langin T."/>
            <person name="Bonhomme L."/>
        </authorList>
    </citation>
    <scope>NUCLEOTIDE SEQUENCE</scope>
    <source>
        <strain evidence="2">MDC_Fg202</strain>
    </source>
</reference>